<protein>
    <submittedName>
        <fullName evidence="2">Uncharacterized protein</fullName>
    </submittedName>
</protein>
<keyword evidence="3" id="KW-1185">Reference proteome</keyword>
<feature type="compositionally biased region" description="Polar residues" evidence="1">
    <location>
        <begin position="99"/>
        <end position="115"/>
    </location>
</feature>
<feature type="compositionally biased region" description="Basic and acidic residues" evidence="1">
    <location>
        <begin position="219"/>
        <end position="236"/>
    </location>
</feature>
<dbReference type="Proteomes" id="UP000812287">
    <property type="component" value="Unassembled WGS sequence"/>
</dbReference>
<reference evidence="2" key="1">
    <citation type="submission" date="2020-11" db="EMBL/GenBank/DDBJ databases">
        <title>Adaptations for nitrogen fixation in a non-lichenized fungal sporocarp promotes dispersal by wood-feeding termites.</title>
        <authorList>
            <consortium name="DOE Joint Genome Institute"/>
            <person name="Koch R.A."/>
            <person name="Yoon G."/>
            <person name="Arayal U."/>
            <person name="Lail K."/>
            <person name="Amirebrahimi M."/>
            <person name="Labutti K."/>
            <person name="Lipzen A."/>
            <person name="Riley R."/>
            <person name="Barry K."/>
            <person name="Henrissat B."/>
            <person name="Grigoriev I.V."/>
            <person name="Herr J.R."/>
            <person name="Aime M.C."/>
        </authorList>
    </citation>
    <scope>NUCLEOTIDE SEQUENCE</scope>
    <source>
        <strain evidence="2">MCA 3950</strain>
    </source>
</reference>
<dbReference type="AlphaFoldDB" id="A0A9P7VG37"/>
<evidence type="ECO:0000256" key="1">
    <source>
        <dbReference type="SAM" id="MobiDB-lite"/>
    </source>
</evidence>
<name>A0A9P7VG37_9AGAR</name>
<evidence type="ECO:0000313" key="2">
    <source>
        <dbReference type="EMBL" id="KAG7439755.1"/>
    </source>
</evidence>
<feature type="region of interest" description="Disordered" evidence="1">
    <location>
        <begin position="1"/>
        <end position="116"/>
    </location>
</feature>
<comment type="caution">
    <text evidence="2">The sequence shown here is derived from an EMBL/GenBank/DDBJ whole genome shotgun (WGS) entry which is preliminary data.</text>
</comment>
<accession>A0A9P7VG37</accession>
<feature type="compositionally biased region" description="Basic residues" evidence="1">
    <location>
        <begin position="300"/>
        <end position="311"/>
    </location>
</feature>
<dbReference type="EMBL" id="MU250584">
    <property type="protein sequence ID" value="KAG7439755.1"/>
    <property type="molecule type" value="Genomic_DNA"/>
</dbReference>
<organism evidence="2 3">
    <name type="scientific">Guyanagaster necrorhizus</name>
    <dbReference type="NCBI Taxonomy" id="856835"/>
    <lineage>
        <taxon>Eukaryota</taxon>
        <taxon>Fungi</taxon>
        <taxon>Dikarya</taxon>
        <taxon>Basidiomycota</taxon>
        <taxon>Agaricomycotina</taxon>
        <taxon>Agaricomycetes</taxon>
        <taxon>Agaricomycetidae</taxon>
        <taxon>Agaricales</taxon>
        <taxon>Marasmiineae</taxon>
        <taxon>Physalacriaceae</taxon>
        <taxon>Guyanagaster</taxon>
    </lineage>
</organism>
<sequence length="321" mass="35395">MSRQPDQPEGVDSEDISGRTSSEHPMEEEEQAQQHTYPPRPPPAVIRNEGNPWATGFRRPRSHTPVPSVQHSIRAARTATPIPGTRHSARDSLDGSQVAYGTSTQARGSHHTVSASGWDADHWSEVNQPVQRPVRNFAADFANQAASDQEIYRENDLFSRYLRAREQEQRRREAGSVSATTLVNTSTINSPLPLPTPFGTESDPWASTVDIIIFSNDVPRQEEPDAVADRPNDSRLRSSRTVATDTAGGQAKQEPGRESSPRPGPEDAGPSTQPRDHQTDNIRPGRHFSSRGGNMGPGRRDRRQGGRRGRRFNQGGWGPSL</sequence>
<gene>
    <name evidence="2" type="ORF">BT62DRAFT_924472</name>
</gene>
<dbReference type="GeneID" id="66106913"/>
<evidence type="ECO:0000313" key="3">
    <source>
        <dbReference type="Proteomes" id="UP000812287"/>
    </source>
</evidence>
<proteinExistence type="predicted"/>
<feature type="region of interest" description="Disordered" evidence="1">
    <location>
        <begin position="216"/>
        <end position="321"/>
    </location>
</feature>
<dbReference type="RefSeq" id="XP_043033255.1">
    <property type="nucleotide sequence ID" value="XM_043184616.1"/>
</dbReference>